<sequence>MKFSPEHVDELNLLLHFNLDSSAIGIKVHSDAPNTHQYAIDRLYKKGLCTLPDGGYLTNEGIEAAEHAQRLYRIIN</sequence>
<dbReference type="InterPro" id="IPR013468">
    <property type="entry name" value="CHP02647"/>
</dbReference>
<name>A0ABV7CAY4_9VIBR</name>
<gene>
    <name evidence="1" type="ORF">ACFODT_06855</name>
</gene>
<accession>A0ABV7CAY4</accession>
<dbReference type="Proteomes" id="UP001595384">
    <property type="component" value="Unassembled WGS sequence"/>
</dbReference>
<dbReference type="EMBL" id="JBHRSE010000042">
    <property type="protein sequence ID" value="MFC3023539.1"/>
    <property type="molecule type" value="Genomic_DNA"/>
</dbReference>
<protein>
    <submittedName>
        <fullName evidence="1">TIGR02647 family protein</fullName>
    </submittedName>
</protein>
<keyword evidence="2" id="KW-1185">Reference proteome</keyword>
<dbReference type="NCBIfam" id="TIGR02647">
    <property type="entry name" value="DNA"/>
    <property type="match status" value="1"/>
</dbReference>
<comment type="caution">
    <text evidence="1">The sequence shown here is derived from an EMBL/GenBank/DDBJ whole genome shotgun (WGS) entry which is preliminary data.</text>
</comment>
<evidence type="ECO:0000313" key="2">
    <source>
        <dbReference type="Proteomes" id="UP001595384"/>
    </source>
</evidence>
<dbReference type="Pfam" id="PF18918">
    <property type="entry name" value="DUF5669"/>
    <property type="match status" value="1"/>
</dbReference>
<reference evidence="2" key="1">
    <citation type="journal article" date="2019" name="Int. J. Syst. Evol. Microbiol.">
        <title>The Global Catalogue of Microorganisms (GCM) 10K type strain sequencing project: providing services to taxonomists for standard genome sequencing and annotation.</title>
        <authorList>
            <consortium name="The Broad Institute Genomics Platform"/>
            <consortium name="The Broad Institute Genome Sequencing Center for Infectious Disease"/>
            <person name="Wu L."/>
            <person name="Ma J."/>
        </authorList>
    </citation>
    <scope>NUCLEOTIDE SEQUENCE [LARGE SCALE GENOMIC DNA]</scope>
    <source>
        <strain evidence="2">KCTC 62784</strain>
    </source>
</reference>
<proteinExistence type="predicted"/>
<evidence type="ECO:0000313" key="1">
    <source>
        <dbReference type="EMBL" id="MFC3023539.1"/>
    </source>
</evidence>
<organism evidence="1 2">
    <name type="scientific">Vibrio zhugei</name>
    <dbReference type="NCBI Taxonomy" id="2479546"/>
    <lineage>
        <taxon>Bacteria</taxon>
        <taxon>Pseudomonadati</taxon>
        <taxon>Pseudomonadota</taxon>
        <taxon>Gammaproteobacteria</taxon>
        <taxon>Vibrionales</taxon>
        <taxon>Vibrionaceae</taxon>
        <taxon>Vibrio</taxon>
    </lineage>
</organism>
<dbReference type="RefSeq" id="WP_123015977.1">
    <property type="nucleotide sequence ID" value="NZ_AP024911.1"/>
</dbReference>